<name>E6SU75_BACT6</name>
<reference key="1">
    <citation type="submission" date="2010-11" db="EMBL/GenBank/DDBJ databases">
        <title>The complete genome of Bacteroides helcogenes P 36-108.</title>
        <authorList>
            <consortium name="US DOE Joint Genome Institute (JGI-PGF)"/>
            <person name="Lucas S."/>
            <person name="Copeland A."/>
            <person name="Lapidus A."/>
            <person name="Bruce D."/>
            <person name="Goodwin L."/>
            <person name="Pitluck S."/>
            <person name="Kyrpides N."/>
            <person name="Mavromatis K."/>
            <person name="Ivanova N."/>
            <person name="Zeytun A."/>
            <person name="Brettin T."/>
            <person name="Detter J.C."/>
            <person name="Tapia R."/>
            <person name="Han C."/>
            <person name="Land M."/>
            <person name="Hauser L."/>
            <person name="Markowitz V."/>
            <person name="Cheng J.-F."/>
            <person name="Hugenholtz P."/>
            <person name="Woyke T."/>
            <person name="Wu D."/>
            <person name="Gronow S."/>
            <person name="Wellnitz S."/>
            <person name="Brambilla E."/>
            <person name="Klenk H.-P."/>
            <person name="Eisen J.A."/>
        </authorList>
    </citation>
    <scope>NUCLEOTIDE SEQUENCE</scope>
    <source>
        <strain>P 36-108</strain>
    </source>
</reference>
<evidence type="ECO:0000313" key="1">
    <source>
        <dbReference type="EMBL" id="ADV44348.1"/>
    </source>
</evidence>
<dbReference type="eggNOG" id="COG3015">
    <property type="taxonomic scope" value="Bacteria"/>
</dbReference>
<dbReference type="PROSITE" id="PS51257">
    <property type="entry name" value="PROKAR_LIPOPROTEIN"/>
    <property type="match status" value="1"/>
</dbReference>
<dbReference type="Proteomes" id="UP000008630">
    <property type="component" value="Chromosome"/>
</dbReference>
<dbReference type="STRING" id="693979.Bache_2380"/>
<dbReference type="Gene3D" id="2.40.128.640">
    <property type="match status" value="1"/>
</dbReference>
<dbReference type="EMBL" id="CP002352">
    <property type="protein sequence ID" value="ADV44348.1"/>
    <property type="molecule type" value="Genomic_DNA"/>
</dbReference>
<dbReference type="HOGENOM" id="CLU_095662_2_0_10"/>
<dbReference type="AlphaFoldDB" id="E6SU75"/>
<dbReference type="InterPro" id="IPR007298">
    <property type="entry name" value="Cu-R_lipoprotein_NlpE"/>
</dbReference>
<gene>
    <name evidence="1" type="ordered locus">Bache_2380</name>
</gene>
<dbReference type="RefSeq" id="WP_013547938.1">
    <property type="nucleotide sequence ID" value="NC_014933.1"/>
</dbReference>
<proteinExistence type="predicted"/>
<dbReference type="KEGG" id="bhl:Bache_2380"/>
<keyword evidence="1" id="KW-0449">Lipoprotein</keyword>
<evidence type="ECO:0000313" key="2">
    <source>
        <dbReference type="Proteomes" id="UP000008630"/>
    </source>
</evidence>
<keyword evidence="2" id="KW-1185">Reference proteome</keyword>
<accession>E6SU75</accession>
<reference evidence="1 2" key="2">
    <citation type="journal article" date="2011" name="Stand. Genomic Sci.">
        <title>Complete genome sequence of Bacteroides helcogenes type strain (P 36-108).</title>
        <authorList>
            <person name="Pati A."/>
            <person name="Gronow S."/>
            <person name="Zeytun A."/>
            <person name="Lapidus A."/>
            <person name="Nolan M."/>
            <person name="Hammon N."/>
            <person name="Deshpande S."/>
            <person name="Cheng J.F."/>
            <person name="Tapia R."/>
            <person name="Han C."/>
            <person name="Goodwin L."/>
            <person name="Pitluck S."/>
            <person name="Liolios K."/>
            <person name="Pagani I."/>
            <person name="Ivanova N."/>
            <person name="Mavromatis K."/>
            <person name="Chen A."/>
            <person name="Palaniappan K."/>
            <person name="Land M."/>
            <person name="Hauser L."/>
            <person name="Chang Y.J."/>
            <person name="Jeffries C.D."/>
            <person name="Detter J.C."/>
            <person name="Brambilla E."/>
            <person name="Rohde M."/>
            <person name="Goker M."/>
            <person name="Woyke T."/>
            <person name="Bristow J."/>
            <person name="Eisen J.A."/>
            <person name="Markowitz V."/>
            <person name="Hugenholtz P."/>
            <person name="Kyrpides N.C."/>
            <person name="Klenk H.P."/>
            <person name="Lucas S."/>
        </authorList>
    </citation>
    <scope>NUCLEOTIDE SEQUENCE [LARGE SCALE GENOMIC DNA]</scope>
    <source>
        <strain evidence="2">ATCC 35417 / DSM 20613 / JCM 6297 / CCUG 15421 / P 36-108</strain>
    </source>
</reference>
<dbReference type="Pfam" id="PF04170">
    <property type="entry name" value="NlpE"/>
    <property type="match status" value="1"/>
</dbReference>
<dbReference type="OrthoDB" id="5348860at2"/>
<sequence length="150" mass="16412">MKLIKFNFLLTIATIIIVISGCIGSQKKTTQQEQDSTAVAMDIANIKNKDYYGTYEGTLPCADCGGIKTTLKINSDTTYDLRSEYLGKKNGIFEESGIYNIVGENIIELVTPSSGDKTYYKVLDGAVALSDSIGTINSGELSEQYILKRQ</sequence>
<protein>
    <submittedName>
        <fullName evidence="1">Lipoprotein</fullName>
    </submittedName>
</protein>
<organism evidence="1 2">
    <name type="scientific">Bacteroides helcogenes (strain ATCC 35417 / DSM 20613 / JCM 6297 / CCUG 15421 / P 36-108)</name>
    <dbReference type="NCBI Taxonomy" id="693979"/>
    <lineage>
        <taxon>Bacteria</taxon>
        <taxon>Pseudomonadati</taxon>
        <taxon>Bacteroidota</taxon>
        <taxon>Bacteroidia</taxon>
        <taxon>Bacteroidales</taxon>
        <taxon>Bacteroidaceae</taxon>
        <taxon>Bacteroides</taxon>
    </lineage>
</organism>
<dbReference type="PATRIC" id="fig|693979.3.peg.2494"/>